<evidence type="ECO:0000313" key="2">
    <source>
        <dbReference type="Proteomes" id="UP000593567"/>
    </source>
</evidence>
<evidence type="ECO:0000313" key="1">
    <source>
        <dbReference type="EMBL" id="KAF6020624.1"/>
    </source>
</evidence>
<reference evidence="1" key="1">
    <citation type="submission" date="2020-06" db="EMBL/GenBank/DDBJ databases">
        <title>Draft genome of Bugula neritina, a colonial animal packing powerful symbionts and potential medicines.</title>
        <authorList>
            <person name="Rayko M."/>
        </authorList>
    </citation>
    <scope>NUCLEOTIDE SEQUENCE [LARGE SCALE GENOMIC DNA]</scope>
    <source>
        <strain evidence="1">Kwan_BN1</strain>
    </source>
</reference>
<protein>
    <submittedName>
        <fullName evidence="1">Uncharacterized protein</fullName>
    </submittedName>
</protein>
<dbReference type="AlphaFoldDB" id="A0A7J7J4H5"/>
<dbReference type="EMBL" id="VXIV02003157">
    <property type="protein sequence ID" value="KAF6020624.1"/>
    <property type="molecule type" value="Genomic_DNA"/>
</dbReference>
<keyword evidence="2" id="KW-1185">Reference proteome</keyword>
<comment type="caution">
    <text evidence="1">The sequence shown here is derived from an EMBL/GenBank/DDBJ whole genome shotgun (WGS) entry which is preliminary data.</text>
</comment>
<dbReference type="Proteomes" id="UP000593567">
    <property type="component" value="Unassembled WGS sequence"/>
</dbReference>
<accession>A0A7J7J4H5</accession>
<proteinExistence type="predicted"/>
<name>A0A7J7J4H5_BUGNE</name>
<organism evidence="1 2">
    <name type="scientific">Bugula neritina</name>
    <name type="common">Brown bryozoan</name>
    <name type="synonym">Sertularia neritina</name>
    <dbReference type="NCBI Taxonomy" id="10212"/>
    <lineage>
        <taxon>Eukaryota</taxon>
        <taxon>Metazoa</taxon>
        <taxon>Spiralia</taxon>
        <taxon>Lophotrochozoa</taxon>
        <taxon>Bryozoa</taxon>
        <taxon>Gymnolaemata</taxon>
        <taxon>Cheilostomatida</taxon>
        <taxon>Flustrina</taxon>
        <taxon>Buguloidea</taxon>
        <taxon>Bugulidae</taxon>
        <taxon>Bugula</taxon>
    </lineage>
</organism>
<gene>
    <name evidence="1" type="ORF">EB796_021061</name>
</gene>
<sequence length="79" mass="8701">MGLTTSNALSFRQDLRAHARSISSSYSRSACLRHIDRKYTQALLSPLNVGKGTLINFDLLNVLPLESSEFLSLFKSGKG</sequence>